<keyword evidence="6 7" id="KW-0676">Redox-active center</keyword>
<evidence type="ECO:0000256" key="4">
    <source>
        <dbReference type="ARBA" id="ARBA00022982"/>
    </source>
</evidence>
<reference evidence="9 10" key="1">
    <citation type="submission" date="2023-11" db="EMBL/GenBank/DDBJ databases">
        <title>MicrobeMod: A computational toolkit for identifying prokaryotic methylation and restriction-modification with nanopore sequencing.</title>
        <authorList>
            <person name="Crits-Christoph A."/>
            <person name="Kang S.C."/>
            <person name="Lee H."/>
            <person name="Ostrov N."/>
        </authorList>
    </citation>
    <scope>NUCLEOTIDE SEQUENCE [LARGE SCALE GENOMIC DNA]</scope>
    <source>
        <strain evidence="9 10">DSMZ 700</strain>
    </source>
</reference>
<evidence type="ECO:0000256" key="2">
    <source>
        <dbReference type="ARBA" id="ARBA00007787"/>
    </source>
</evidence>
<evidence type="ECO:0000256" key="7">
    <source>
        <dbReference type="RuleBase" id="RU364065"/>
    </source>
</evidence>
<dbReference type="AlphaFoldDB" id="A0AAW9DQW8"/>
<dbReference type="CDD" id="cd03418">
    <property type="entry name" value="GRX_GRXb_1_3_like"/>
    <property type="match status" value="1"/>
</dbReference>
<dbReference type="Gene3D" id="3.40.30.10">
    <property type="entry name" value="Glutaredoxin"/>
    <property type="match status" value="1"/>
</dbReference>
<keyword evidence="3 7" id="KW-0813">Transport</keyword>
<keyword evidence="7" id="KW-0963">Cytoplasm</keyword>
<dbReference type="InterPro" id="IPR011767">
    <property type="entry name" value="GLR_AS"/>
</dbReference>
<dbReference type="GO" id="GO:0005737">
    <property type="term" value="C:cytoplasm"/>
    <property type="evidence" value="ECO:0007669"/>
    <property type="project" value="TreeGrafter"/>
</dbReference>
<dbReference type="PROSITE" id="PS00195">
    <property type="entry name" value="GLUTAREDOXIN_1"/>
    <property type="match status" value="1"/>
</dbReference>
<dbReference type="InterPro" id="IPR011900">
    <property type="entry name" value="GRX_bact"/>
</dbReference>
<evidence type="ECO:0000256" key="6">
    <source>
        <dbReference type="ARBA" id="ARBA00023284"/>
    </source>
</evidence>
<dbReference type="InterPro" id="IPR036249">
    <property type="entry name" value="Thioredoxin-like_sf"/>
</dbReference>
<dbReference type="PANTHER" id="PTHR45694:SF18">
    <property type="entry name" value="GLUTAREDOXIN-1-RELATED"/>
    <property type="match status" value="1"/>
</dbReference>
<accession>A0AAW9DQW8</accession>
<dbReference type="Pfam" id="PF00462">
    <property type="entry name" value="Glutaredoxin"/>
    <property type="match status" value="1"/>
</dbReference>
<gene>
    <name evidence="9" type="primary">grxC</name>
    <name evidence="9" type="ORF">SIL87_12180</name>
</gene>
<evidence type="ECO:0000256" key="1">
    <source>
        <dbReference type="ARBA" id="ARBA00002549"/>
    </source>
</evidence>
<dbReference type="GO" id="GO:0045454">
    <property type="term" value="P:cell redox homeostasis"/>
    <property type="evidence" value="ECO:0007669"/>
    <property type="project" value="InterPro"/>
</dbReference>
<keyword evidence="10" id="KW-1185">Reference proteome</keyword>
<evidence type="ECO:0000313" key="9">
    <source>
        <dbReference type="EMBL" id="MDX5931526.1"/>
    </source>
</evidence>
<dbReference type="RefSeq" id="WP_319614431.1">
    <property type="nucleotide sequence ID" value="NZ_JAWXYB010000018.1"/>
</dbReference>
<dbReference type="InterPro" id="IPR002109">
    <property type="entry name" value="Glutaredoxin"/>
</dbReference>
<dbReference type="EMBL" id="JAWXYB010000018">
    <property type="protein sequence ID" value="MDX5931526.1"/>
    <property type="molecule type" value="Genomic_DNA"/>
</dbReference>
<dbReference type="PRINTS" id="PR00160">
    <property type="entry name" value="GLUTAREDOXIN"/>
</dbReference>
<organism evidence="9 10">
    <name type="scientific">Acidiphilium acidophilum</name>
    <name type="common">Thiobacillus acidophilus</name>
    <dbReference type="NCBI Taxonomy" id="76588"/>
    <lineage>
        <taxon>Bacteria</taxon>
        <taxon>Pseudomonadati</taxon>
        <taxon>Pseudomonadota</taxon>
        <taxon>Alphaproteobacteria</taxon>
        <taxon>Acetobacterales</taxon>
        <taxon>Acidocellaceae</taxon>
        <taxon>Acidiphilium</taxon>
    </lineage>
</organism>
<evidence type="ECO:0000259" key="8">
    <source>
        <dbReference type="Pfam" id="PF00462"/>
    </source>
</evidence>
<dbReference type="GO" id="GO:0034599">
    <property type="term" value="P:cellular response to oxidative stress"/>
    <property type="evidence" value="ECO:0007669"/>
    <property type="project" value="TreeGrafter"/>
</dbReference>
<dbReference type="PROSITE" id="PS51354">
    <property type="entry name" value="GLUTAREDOXIN_2"/>
    <property type="match status" value="1"/>
</dbReference>
<comment type="caution">
    <text evidence="9">The sequence shown here is derived from an EMBL/GenBank/DDBJ whole genome shotgun (WGS) entry which is preliminary data.</text>
</comment>
<comment type="function">
    <text evidence="1 7">Has a glutathione-disulfide oxidoreductase activity in the presence of NADPH and glutathione reductase. Reduces low molecular weight disulfides and proteins.</text>
</comment>
<dbReference type="PANTHER" id="PTHR45694">
    <property type="entry name" value="GLUTAREDOXIN 2"/>
    <property type="match status" value="1"/>
</dbReference>
<keyword evidence="4 7" id="KW-0249">Electron transport</keyword>
<proteinExistence type="inferred from homology"/>
<sequence length="87" mass="9275">MAKVEIYTQFFCPFCTRAVKLLRDKGVSFTEIDAPHGSAARREATARSGGGTTMPQIFIDNVAIGGCTELLALDRAGKLDPLLVTSG</sequence>
<evidence type="ECO:0000256" key="3">
    <source>
        <dbReference type="ARBA" id="ARBA00022448"/>
    </source>
</evidence>
<dbReference type="Proteomes" id="UP001279553">
    <property type="component" value="Unassembled WGS sequence"/>
</dbReference>
<evidence type="ECO:0000256" key="5">
    <source>
        <dbReference type="ARBA" id="ARBA00023157"/>
    </source>
</evidence>
<feature type="domain" description="Glutaredoxin" evidence="8">
    <location>
        <begin position="4"/>
        <end position="62"/>
    </location>
</feature>
<dbReference type="GO" id="GO:0015038">
    <property type="term" value="F:glutathione disulfide oxidoreductase activity"/>
    <property type="evidence" value="ECO:0007669"/>
    <property type="project" value="UniProtKB-UniRule"/>
</dbReference>
<evidence type="ECO:0000313" key="10">
    <source>
        <dbReference type="Proteomes" id="UP001279553"/>
    </source>
</evidence>
<keyword evidence="5" id="KW-1015">Disulfide bond</keyword>
<name>A0AAW9DQW8_ACIAO</name>
<comment type="similarity">
    <text evidence="2 7">Belongs to the glutaredoxin family.</text>
</comment>
<dbReference type="NCBIfam" id="TIGR02181">
    <property type="entry name" value="GRX_bact"/>
    <property type="match status" value="1"/>
</dbReference>
<dbReference type="InterPro" id="IPR014025">
    <property type="entry name" value="Glutaredoxin_subgr"/>
</dbReference>
<dbReference type="SUPFAM" id="SSF52833">
    <property type="entry name" value="Thioredoxin-like"/>
    <property type="match status" value="1"/>
</dbReference>
<protein>
    <recommendedName>
        <fullName evidence="7">Glutaredoxin</fullName>
    </recommendedName>
</protein>